<dbReference type="Pfam" id="PF00733">
    <property type="entry name" value="Asn_synthase"/>
    <property type="match status" value="1"/>
</dbReference>
<dbReference type="InterPro" id="IPR001962">
    <property type="entry name" value="Asn_synthase"/>
</dbReference>
<feature type="domain" description="Asparagine synthetase" evidence="1">
    <location>
        <begin position="225"/>
        <end position="376"/>
    </location>
</feature>
<accession>A0ABY4SXQ5</accession>
<proteinExistence type="predicted"/>
<organism evidence="2 3">
    <name type="scientific">Luteibacter flocculans</name>
    <dbReference type="NCBI Taxonomy" id="2780091"/>
    <lineage>
        <taxon>Bacteria</taxon>
        <taxon>Pseudomonadati</taxon>
        <taxon>Pseudomonadota</taxon>
        <taxon>Gammaproteobacteria</taxon>
        <taxon>Lysobacterales</taxon>
        <taxon>Rhodanobacteraceae</taxon>
        <taxon>Luteibacter</taxon>
    </lineage>
</organism>
<name>A0ABY4SXQ5_9GAMM</name>
<protein>
    <recommendedName>
        <fullName evidence="1">Asparagine synthetase domain-containing protein</fullName>
    </recommendedName>
</protein>
<dbReference type="EMBL" id="CP063231">
    <property type="protein sequence ID" value="URL56839.1"/>
    <property type="molecule type" value="Genomic_DNA"/>
</dbReference>
<evidence type="ECO:0000313" key="2">
    <source>
        <dbReference type="EMBL" id="URL56839.1"/>
    </source>
</evidence>
<dbReference type="RefSeq" id="WP_250337811.1">
    <property type="nucleotide sequence ID" value="NZ_CP063231.1"/>
</dbReference>
<evidence type="ECO:0000259" key="1">
    <source>
        <dbReference type="Pfam" id="PF00733"/>
    </source>
</evidence>
<sequence>MIKAEISLSDLSFEPTIKQGALFMGASWIRPHTHPLLETVCVRAPEQWFVVVRERKASRDAIHAEAGKLVVEQTDEARFHSLYQESLLWPLDYVMIEVAQAGHRLRVRAGVLGAVPVYARVLDDRVTLTWDSAEFADRPAAIDMEVASHQLALHTLYAARQLYTGVVLLTERASLHVEPGRARFRYPESMAPTTPSPEDGEDALPRFADALQNVLNLRPWLGAASVELSGGMDSATVATALVQWHEHIDSKGILLDGDVRGPQVHRRRLIAERLGLSDRTVDIADYPPNLDLSPSQRPYGFCHDFYLDACAALWDSASVKGRHVMFTGIGGDELFPAYQSEVSESAMAGPAWAKDARSFAEGLLTPRALNAARSRTLFDAPESPVPATSLLAQACRAPDLLAHGQWPVNPLSDPRLTAFCHRLPRSSREGREVMRRYLENHLGADVFPKGYIKETFANVLPPLIARHAKTLAAQLRECALADLGLVDRTAVFKLLETIEQTQEHPATSAFASFLWLERCARQAACG</sequence>
<dbReference type="InterPro" id="IPR014729">
    <property type="entry name" value="Rossmann-like_a/b/a_fold"/>
</dbReference>
<keyword evidence="3" id="KW-1185">Reference proteome</keyword>
<gene>
    <name evidence="2" type="ORF">IM816_09130</name>
</gene>
<dbReference type="Gene3D" id="3.40.50.620">
    <property type="entry name" value="HUPs"/>
    <property type="match status" value="1"/>
</dbReference>
<dbReference type="SUPFAM" id="SSF52402">
    <property type="entry name" value="Adenine nucleotide alpha hydrolases-like"/>
    <property type="match status" value="1"/>
</dbReference>
<reference evidence="2" key="1">
    <citation type="submission" date="2020-10" db="EMBL/GenBank/DDBJ databases">
        <title>Whole-genome sequence of Luteibacter sp. EIF3.</title>
        <authorList>
            <person name="Friedrich I."/>
            <person name="Hertel R."/>
            <person name="Daniel R."/>
        </authorList>
    </citation>
    <scope>NUCLEOTIDE SEQUENCE</scope>
    <source>
        <strain evidence="2">EIF3</strain>
    </source>
</reference>
<dbReference type="Proteomes" id="UP001056681">
    <property type="component" value="Chromosome"/>
</dbReference>
<evidence type="ECO:0000313" key="3">
    <source>
        <dbReference type="Proteomes" id="UP001056681"/>
    </source>
</evidence>